<keyword evidence="3" id="KW-1185">Reference proteome</keyword>
<protein>
    <submittedName>
        <fullName evidence="2">Response regulator (Homolog to RR11 Spn)</fullName>
    </submittedName>
</protein>
<keyword evidence="1" id="KW-0812">Transmembrane</keyword>
<feature type="transmembrane region" description="Helical" evidence="1">
    <location>
        <begin position="152"/>
        <end position="174"/>
    </location>
</feature>
<keyword evidence="1" id="KW-1133">Transmembrane helix</keyword>
<feature type="transmembrane region" description="Helical" evidence="1">
    <location>
        <begin position="194"/>
        <end position="214"/>
    </location>
</feature>
<feature type="transmembrane region" description="Helical" evidence="1">
    <location>
        <begin position="221"/>
        <end position="240"/>
    </location>
</feature>
<proteinExistence type="predicted"/>
<evidence type="ECO:0000313" key="2">
    <source>
        <dbReference type="EMBL" id="SUN63289.1"/>
    </source>
</evidence>
<dbReference type="AlphaFoldDB" id="A0A380KFA1"/>
<dbReference type="InterPro" id="IPR046481">
    <property type="entry name" value="DUF6574"/>
</dbReference>
<reference evidence="2 3" key="1">
    <citation type="submission" date="2018-06" db="EMBL/GenBank/DDBJ databases">
        <authorList>
            <consortium name="Pathogen Informatics"/>
            <person name="Doyle S."/>
        </authorList>
    </citation>
    <scope>NUCLEOTIDE SEQUENCE [LARGE SCALE GENOMIC DNA]</scope>
    <source>
        <strain evidence="2 3">NCTC12224</strain>
    </source>
</reference>
<dbReference type="EMBL" id="UHFN01000007">
    <property type="protein sequence ID" value="SUN63289.1"/>
    <property type="molecule type" value="Genomic_DNA"/>
</dbReference>
<sequence>MNKQDWLEYFEAVNGREATEAEIEQAQLAGEFEAEVVAEPSTVQEIAEESVVETTVVQAPAEKQVAAGNTQNTPQSQTDGASQFKAASSNFWNWLVDAWKNPTKEDDSQYNGLITLGITAALLGITVYTLANKLVNSISSAFGQSSSSNADLSVFLIGFVTFALFLFSLTLSSFISRRFIYQDESYTFMKSFAWFGRATALTAPLSLLIFLLVLMGSFQLAGFLLAVFFLLVGTALTYSLLPVGNKTQFDNYYRFLIAVVLSGVIVGIFFRIEYSILGNYIRQTPLGDLSQFFNPMSF</sequence>
<dbReference type="OrthoDB" id="2237747at2"/>
<name>A0A380KFA1_9STRE</name>
<accession>A0A380KFA1</accession>
<gene>
    <name evidence="2" type="primary">rr06-1</name>
    <name evidence="2" type="ORF">NCTC12224_02365</name>
</gene>
<evidence type="ECO:0000313" key="3">
    <source>
        <dbReference type="Proteomes" id="UP000254924"/>
    </source>
</evidence>
<dbReference type="Pfam" id="PF20214">
    <property type="entry name" value="DUF6574"/>
    <property type="match status" value="1"/>
</dbReference>
<keyword evidence="1" id="KW-0472">Membrane</keyword>
<evidence type="ECO:0000256" key="1">
    <source>
        <dbReference type="SAM" id="Phobius"/>
    </source>
</evidence>
<organism evidence="2 3">
    <name type="scientific">Streptococcus hyointestinalis</name>
    <dbReference type="NCBI Taxonomy" id="1337"/>
    <lineage>
        <taxon>Bacteria</taxon>
        <taxon>Bacillati</taxon>
        <taxon>Bacillota</taxon>
        <taxon>Bacilli</taxon>
        <taxon>Lactobacillales</taxon>
        <taxon>Streptococcaceae</taxon>
        <taxon>Streptococcus</taxon>
    </lineage>
</organism>
<feature type="transmembrane region" description="Helical" evidence="1">
    <location>
        <begin position="252"/>
        <end position="272"/>
    </location>
</feature>
<dbReference type="Proteomes" id="UP000254924">
    <property type="component" value="Unassembled WGS sequence"/>
</dbReference>
<feature type="transmembrane region" description="Helical" evidence="1">
    <location>
        <begin position="110"/>
        <end position="131"/>
    </location>
</feature>